<proteinExistence type="predicted"/>
<dbReference type="RefSeq" id="WP_181501378.1">
    <property type="nucleotide sequence ID" value="NZ_JACDUH010000002.1"/>
</dbReference>
<dbReference type="Proteomes" id="UP000564425">
    <property type="component" value="Unassembled WGS sequence"/>
</dbReference>
<dbReference type="AlphaFoldDB" id="A0A7J9NX32"/>
<comment type="caution">
    <text evidence="2">The sequence shown here is derived from an EMBL/GenBank/DDBJ whole genome shotgun (WGS) entry which is preliminary data.</text>
</comment>
<name>A0A7J9NX32_METMI</name>
<reference evidence="2 3" key="1">
    <citation type="submission" date="2020-07" db="EMBL/GenBank/DDBJ databases">
        <title>Genomic Encyclopedia of Type Strains, Phase IV (KMG-V): Genome sequencing to study the core and pangenomes of soil and plant-associated prokaryotes.</title>
        <authorList>
            <person name="Whitman W."/>
        </authorList>
    </citation>
    <scope>NUCLEOTIDE SEQUENCE [LARGE SCALE GENOMIC DNA]</scope>
    <source>
        <strain evidence="2 3">A1</strain>
    </source>
</reference>
<dbReference type="EMBL" id="JACDUH010000002">
    <property type="protein sequence ID" value="MBA2851573.1"/>
    <property type="molecule type" value="Genomic_DNA"/>
</dbReference>
<protein>
    <submittedName>
        <fullName evidence="2">Uncharacterized protein</fullName>
    </submittedName>
</protein>
<organism evidence="2 3">
    <name type="scientific">Methanococcus maripaludis</name>
    <name type="common">Methanococcus deltae</name>
    <dbReference type="NCBI Taxonomy" id="39152"/>
    <lineage>
        <taxon>Archaea</taxon>
        <taxon>Methanobacteriati</taxon>
        <taxon>Methanobacteriota</taxon>
        <taxon>Methanomada group</taxon>
        <taxon>Methanococci</taxon>
        <taxon>Methanococcales</taxon>
        <taxon>Methanococcaceae</taxon>
        <taxon>Methanococcus</taxon>
    </lineage>
</organism>
<evidence type="ECO:0000256" key="1">
    <source>
        <dbReference type="SAM" id="Phobius"/>
    </source>
</evidence>
<accession>A0A7J9NX32</accession>
<keyword evidence="1" id="KW-0472">Membrane</keyword>
<sequence>MSYEKGFIKYIIKTPLTLVGFASMYIFGGTILTIFHTISELFSGHFVNAFLEYFLLSALPPTSISQVVVQTAIGSTIAGIKWYVAMKNRQFRSYSF</sequence>
<feature type="transmembrane region" description="Helical" evidence="1">
    <location>
        <begin position="64"/>
        <end position="84"/>
    </location>
</feature>
<evidence type="ECO:0000313" key="2">
    <source>
        <dbReference type="EMBL" id="MBA2851573.1"/>
    </source>
</evidence>
<keyword evidence="1" id="KW-0812">Transmembrane</keyword>
<feature type="transmembrane region" description="Helical" evidence="1">
    <location>
        <begin position="16"/>
        <end position="38"/>
    </location>
</feature>
<evidence type="ECO:0000313" key="3">
    <source>
        <dbReference type="Proteomes" id="UP000564425"/>
    </source>
</evidence>
<keyword evidence="1" id="KW-1133">Transmembrane helix</keyword>
<gene>
    <name evidence="2" type="ORF">HNP86_001726</name>
</gene>